<evidence type="ECO:0000313" key="3">
    <source>
        <dbReference type="Proteomes" id="UP000292302"/>
    </source>
</evidence>
<reference evidence="2 3" key="1">
    <citation type="submission" date="2018-06" db="EMBL/GenBank/DDBJ databases">
        <title>Three novel Pseudomonas species isolated from symptomatic oak.</title>
        <authorList>
            <person name="Bueno-Gonzalez V."/>
            <person name="Brady C."/>
        </authorList>
    </citation>
    <scope>NUCLEOTIDE SEQUENCE [LARGE SCALE GENOMIC DNA]</scope>
    <source>
        <strain evidence="2 3">P9A</strain>
    </source>
</reference>
<dbReference type="Proteomes" id="UP000292302">
    <property type="component" value="Unassembled WGS sequence"/>
</dbReference>
<name>A0A4Q9QJ65_9GAMM</name>
<dbReference type="RefSeq" id="WP_131181207.1">
    <property type="nucleotide sequence ID" value="NZ_QJUI01000014.1"/>
</dbReference>
<keyword evidence="3" id="KW-1185">Reference proteome</keyword>
<dbReference type="Pfam" id="PF25218">
    <property type="entry name" value="TseH"/>
    <property type="match status" value="1"/>
</dbReference>
<dbReference type="EMBL" id="QJUI01000014">
    <property type="protein sequence ID" value="TBU76597.1"/>
    <property type="molecule type" value="Genomic_DNA"/>
</dbReference>
<feature type="domain" description="Type VI secretion system effector TseH-like" evidence="1">
    <location>
        <begin position="33"/>
        <end position="180"/>
    </location>
</feature>
<evidence type="ECO:0000259" key="1">
    <source>
        <dbReference type="Pfam" id="PF25218"/>
    </source>
</evidence>
<protein>
    <recommendedName>
        <fullName evidence="1">Type VI secretion system effector TseH-like domain-containing protein</fullName>
    </recommendedName>
</protein>
<dbReference type="OrthoDB" id="6399514at2"/>
<gene>
    <name evidence="2" type="ORF">DNK06_17145</name>
</gene>
<evidence type="ECO:0000313" key="2">
    <source>
        <dbReference type="EMBL" id="TBU76597.1"/>
    </source>
</evidence>
<comment type="caution">
    <text evidence="2">The sequence shown here is derived from an EMBL/GenBank/DDBJ whole genome shotgun (WGS) entry which is preliminary data.</text>
</comment>
<accession>A0A4Q9QJ65</accession>
<proteinExistence type="predicted"/>
<dbReference type="InterPro" id="IPR057382">
    <property type="entry name" value="TseH"/>
</dbReference>
<sequence>MTEAAIPLGTVKTTPAQDQSPAQLYLVGQEDFVIPVVFPDYLIHIDGYEAEIFGRKITIPAQKAPYLGHAGVLIVNGKNGLTKYYEYGRYGPDGKTRSGKIPDVALKGGMITESSLKKTLRAVSSNHGQSGRIAGVVLRGQVFDQALAWLKAKEAENADPKRQAYDLGNYNCMTFVADLVDHIGLDSPFRPPVVIPSAYMKQFQFSNPDLDYDYVNDTLEISD</sequence>
<organism evidence="2 3">
    <name type="scientific">Phytopseudomonas daroniae</name>
    <dbReference type="NCBI Taxonomy" id="2487519"/>
    <lineage>
        <taxon>Bacteria</taxon>
        <taxon>Pseudomonadati</taxon>
        <taxon>Pseudomonadota</taxon>
        <taxon>Gammaproteobacteria</taxon>
        <taxon>Pseudomonadales</taxon>
        <taxon>Pseudomonadaceae</taxon>
        <taxon>Phytopseudomonas</taxon>
    </lineage>
</organism>
<dbReference type="AlphaFoldDB" id="A0A4Q9QJ65"/>